<evidence type="ECO:0008006" key="3">
    <source>
        <dbReference type="Google" id="ProtNLM"/>
    </source>
</evidence>
<accession>A0A142IIN3</accession>
<gene>
    <name evidence="1" type="ORF">SEGD1_174</name>
</gene>
<protein>
    <recommendedName>
        <fullName evidence="3">Virion structural protein</fullName>
    </recommendedName>
</protein>
<evidence type="ECO:0000313" key="1">
    <source>
        <dbReference type="EMBL" id="AMR59821.1"/>
    </source>
</evidence>
<organism evidence="1 2">
    <name type="scientific">Enterobacteria phage SEGD1</name>
    <dbReference type="NCBI Taxonomy" id="1805456"/>
    <lineage>
        <taxon>Viruses</taxon>
        <taxon>Duplodnaviria</taxon>
        <taxon>Heunggongvirae</taxon>
        <taxon>Uroviricota</taxon>
        <taxon>Caudoviricetes</taxon>
        <taxon>Chimalliviridae</taxon>
        <taxon>Seoulvirus</taxon>
        <taxon>Seoulvirus SPN3US</taxon>
    </lineage>
</organism>
<dbReference type="Proteomes" id="UP000223976">
    <property type="component" value="Segment"/>
</dbReference>
<evidence type="ECO:0000313" key="2">
    <source>
        <dbReference type="Proteomes" id="UP000223976"/>
    </source>
</evidence>
<proteinExistence type="predicted"/>
<sequence length="1376" mass="149121">MKTYPYDPRGVNPECHFIEERIIDSDNPNDRVVMLDHRPFFEGLVVRLAGSYIPLTRGTDYELEYALTPLDDSVTTPVFCGVHLINPKLRGAVVFEGQMLGGTFYSGLIEMLDELVKALNNPTAADWLLLGNRPSLYPATPAAVAWSDMLNKKYVASAVHDVELDAGAANEQIREKLTELKDAVLGLGTEIATFNYPGHIASTNPHGTTAAQAGAHPVNLKTPDTFLAYGKTLRQLTSEVRALGLQQSDIDKYISKWVSKESKGVFNATISGTRALFRSPAGESEIVFSAEAFTLKSNGSVVLACGYADTTGTVRFMEWKAGINTLRIESTGSALGMDKLTLNGTTLLTTTALMGYQQDTGTGGGTVDPDDNKLYISGVNGITFTGKGSKADPVTGKVTAKPATTSEPGVVTLTDKPSDVVKGQAATPASLLPYEGDLSSYVRKTTLLNNQPMDTGSRTLTKKDLGLDLADNTADVDKPLSDSLAEAVTGLSDKGHHHNFADLQIPTASQTVPGIARYSTNLNGLSDNRGVTPNVLNDLSKRLDVVAAALANAKEDSVTDFAAVRGKTWTVGSTRTTLAVTDLNYFYLLNGARKEGTVSGSIDLQTTPMFQWFSPDNRMETTWQNAVINTGAGIDFSGFEVAVPETDYGAQIGLTTTGMGDLSVVNLLAKTWVRCDSGKLRIWVRGGGAVSVYLDGEIIGAGITEAGYLEATVKEGWKQHCLAFRAECNDSAKAAAIRFTIYDGDFAVGASDKNTKVARLQEFVKTPNGLRHYLYVNMITDALYSRAEPIVDTEGINLERGYIGHIDVPDAGLVAGTTYEFETTFDFGMASELKRHFETRLAHGVSNTDWSLTDNPKMLPLNKVDPLPKQWLYAYPTNPSVSGDNLVRLDRGLFDYKFVSATSLRILLAAVVSTENASPYCWFTPSNPKENGMATFEGSVVIDTDYPEVPKTSDVEVSLNFMTPSADGKGKTRVLRWSNSKTSLNCGFIAAPYDKPTGRIASTQSSVTNTLVDAPRVIKSVEVQSPDCLDYLPVSIASEFAAIGSRWLIRYRYIVDTQILRISTISKIGGQASATVREIEYDIPFDAIDYFKGGALSISVTGLETGEGVTINHGLMDPSTTEVDLNRFHYLRSLFESYIERSPDSQSSGHEEMSISTVTFANFGDNVDNPVTEYITLSAAGEGYPELAPNGKLPAPFYKGLQKRGAPLLESAPADYTSNGGEWKYGFMRAYRPTQNERFVSVNGTMLSNYPGYIIVGSEKIPGNIIPFSASTTAVQISGTLARTKPMQPIHIVFVPPEGSVPPLQAKFTINGVGSSGNPLFVITETTPVELRTGGETLLIEKRNPFHIPTRTWDWILQTLDTERRNEGNNSGEWAS</sequence>
<reference evidence="1 2" key="1">
    <citation type="submission" date="2016-02" db="EMBL/GenBank/DDBJ databases">
        <title>Complete genome sequence of a polyvalent bacteriophage, SEGD1, simultaneously inhibiting both Salmonella enterica and Escherichia coli O157:H7.</title>
        <authorList>
            <person name="Fan J."/>
            <person name="Ma J."/>
        </authorList>
    </citation>
    <scope>NUCLEOTIDE SEQUENCE [LARGE SCALE GENOMIC DNA]</scope>
</reference>
<name>A0A142IIN3_9CAUD</name>
<dbReference type="EMBL" id="KU726251">
    <property type="protein sequence ID" value="AMR59821.1"/>
    <property type="molecule type" value="Genomic_DNA"/>
</dbReference>